<protein>
    <submittedName>
        <fullName evidence="3">Uncharacterized protein</fullName>
    </submittedName>
</protein>
<dbReference type="Proteomes" id="UP000046395">
    <property type="component" value="Unassembled WGS sequence"/>
</dbReference>
<name>A0A5S6Q4A6_TRIMR</name>
<keyword evidence="2" id="KW-1185">Reference proteome</keyword>
<evidence type="ECO:0000313" key="3">
    <source>
        <dbReference type="WBParaSite" id="TMUE_0000002066.1"/>
    </source>
</evidence>
<dbReference type="WBParaSite" id="TMUE_0000002066.1">
    <property type="protein sequence ID" value="TMUE_0000002066.1"/>
    <property type="gene ID" value="WBGene00297927"/>
</dbReference>
<proteinExistence type="predicted"/>
<accession>A0A5S6Q4A6</accession>
<evidence type="ECO:0000256" key="1">
    <source>
        <dbReference type="SAM" id="MobiDB-lite"/>
    </source>
</evidence>
<sequence length="149" mass="16826">MDNDGRGWDNIGEDEGSKTDSNKEGYSAACTLMKALTGTERSLLLHFRCVTVAVGGMGYSNLCMTDWGGGRQTMDGSRLYLKAMLLVWVVEEDPADPKTDWAVDKSIALMTDLSMIRNLHCGDKDNKRDLLEREKVRDEKFENYEEQTF</sequence>
<feature type="region of interest" description="Disordered" evidence="1">
    <location>
        <begin position="1"/>
        <end position="22"/>
    </location>
</feature>
<organism evidence="2 3">
    <name type="scientific">Trichuris muris</name>
    <name type="common">Mouse whipworm</name>
    <dbReference type="NCBI Taxonomy" id="70415"/>
    <lineage>
        <taxon>Eukaryota</taxon>
        <taxon>Metazoa</taxon>
        <taxon>Ecdysozoa</taxon>
        <taxon>Nematoda</taxon>
        <taxon>Enoplea</taxon>
        <taxon>Dorylaimia</taxon>
        <taxon>Trichinellida</taxon>
        <taxon>Trichuridae</taxon>
        <taxon>Trichuris</taxon>
    </lineage>
</organism>
<reference evidence="3" key="1">
    <citation type="submission" date="2019-12" db="UniProtKB">
        <authorList>
            <consortium name="WormBaseParasite"/>
        </authorList>
    </citation>
    <scope>IDENTIFICATION</scope>
</reference>
<evidence type="ECO:0000313" key="2">
    <source>
        <dbReference type="Proteomes" id="UP000046395"/>
    </source>
</evidence>
<dbReference type="AlphaFoldDB" id="A0A5S6Q4A6"/>